<dbReference type="EMBL" id="CAJHJT010000034">
    <property type="protein sequence ID" value="CAD7002307.1"/>
    <property type="molecule type" value="Genomic_DNA"/>
</dbReference>
<evidence type="ECO:0000313" key="2">
    <source>
        <dbReference type="Proteomes" id="UP000606786"/>
    </source>
</evidence>
<evidence type="ECO:0000313" key="1">
    <source>
        <dbReference type="EMBL" id="CAD7002307.1"/>
    </source>
</evidence>
<comment type="caution">
    <text evidence="1">The sequence shown here is derived from an EMBL/GenBank/DDBJ whole genome shotgun (WGS) entry which is preliminary data.</text>
</comment>
<reference evidence="1" key="1">
    <citation type="submission" date="2020-11" db="EMBL/GenBank/DDBJ databases">
        <authorList>
            <person name="Whitehead M."/>
        </authorList>
    </citation>
    <scope>NUCLEOTIDE SEQUENCE</scope>
    <source>
        <strain evidence="1">EGII</strain>
    </source>
</reference>
<organism evidence="1 2">
    <name type="scientific">Ceratitis capitata</name>
    <name type="common">Mediterranean fruit fly</name>
    <name type="synonym">Tephritis capitata</name>
    <dbReference type="NCBI Taxonomy" id="7213"/>
    <lineage>
        <taxon>Eukaryota</taxon>
        <taxon>Metazoa</taxon>
        <taxon>Ecdysozoa</taxon>
        <taxon>Arthropoda</taxon>
        <taxon>Hexapoda</taxon>
        <taxon>Insecta</taxon>
        <taxon>Pterygota</taxon>
        <taxon>Neoptera</taxon>
        <taxon>Endopterygota</taxon>
        <taxon>Diptera</taxon>
        <taxon>Brachycera</taxon>
        <taxon>Muscomorpha</taxon>
        <taxon>Tephritoidea</taxon>
        <taxon>Tephritidae</taxon>
        <taxon>Ceratitis</taxon>
        <taxon>Ceratitis</taxon>
    </lineage>
</organism>
<proteinExistence type="predicted"/>
<keyword evidence="2" id="KW-1185">Reference proteome</keyword>
<dbReference type="AlphaFoldDB" id="A0A811UX93"/>
<dbReference type="Proteomes" id="UP000606786">
    <property type="component" value="Unassembled WGS sequence"/>
</dbReference>
<gene>
    <name evidence="1" type="ORF">CCAP1982_LOCUS10798</name>
</gene>
<sequence length="74" mass="8702">MKSKVGFFSKELISVDVEDCKEASIVIGNREALDRRCKEEEEQYEVYELVAIKNIQFGQLRLCRHEVLEVFDTF</sequence>
<name>A0A811UX93_CERCA</name>
<protein>
    <submittedName>
        <fullName evidence="1">(Mediterranean fruit fly) hypothetical protein</fullName>
    </submittedName>
</protein>
<accession>A0A811UX93</accession>